<organism evidence="1">
    <name type="scientific">marine sediment metagenome</name>
    <dbReference type="NCBI Taxonomy" id="412755"/>
    <lineage>
        <taxon>unclassified sequences</taxon>
        <taxon>metagenomes</taxon>
        <taxon>ecological metagenomes</taxon>
    </lineage>
</organism>
<protein>
    <submittedName>
        <fullName evidence="1">Uncharacterized protein</fullName>
    </submittedName>
</protein>
<comment type="caution">
    <text evidence="1">The sequence shown here is derived from an EMBL/GenBank/DDBJ whole genome shotgun (WGS) entry which is preliminary data.</text>
</comment>
<reference evidence="1" key="1">
    <citation type="journal article" date="2015" name="Nature">
        <title>Complex archaea that bridge the gap between prokaryotes and eukaryotes.</title>
        <authorList>
            <person name="Spang A."/>
            <person name="Saw J.H."/>
            <person name="Jorgensen S.L."/>
            <person name="Zaremba-Niedzwiedzka K."/>
            <person name="Martijn J."/>
            <person name="Lind A.E."/>
            <person name="van Eijk R."/>
            <person name="Schleper C."/>
            <person name="Guy L."/>
            <person name="Ettema T.J."/>
        </authorList>
    </citation>
    <scope>NUCLEOTIDE SEQUENCE</scope>
</reference>
<sequence length="71" mass="8220">MKTKEIQNISAAINCTNHFLEFSPCNMTILYGLSEIMTSDDTMMKEIKDVFERQKSKLERQLAQLLGDFDD</sequence>
<accession>A0A0F9T915</accession>
<dbReference type="EMBL" id="LAZR01000305">
    <property type="protein sequence ID" value="KKN75699.1"/>
    <property type="molecule type" value="Genomic_DNA"/>
</dbReference>
<proteinExistence type="predicted"/>
<gene>
    <name evidence="1" type="ORF">LCGC14_0378020</name>
</gene>
<name>A0A0F9T915_9ZZZZ</name>
<evidence type="ECO:0000313" key="1">
    <source>
        <dbReference type="EMBL" id="KKN75699.1"/>
    </source>
</evidence>
<dbReference type="AlphaFoldDB" id="A0A0F9T915"/>